<comment type="caution">
    <text evidence="2">The sequence shown here is derived from an EMBL/GenBank/DDBJ whole genome shotgun (WGS) entry which is preliminary data.</text>
</comment>
<dbReference type="PRINTS" id="PR00598">
    <property type="entry name" value="HTHMARR"/>
</dbReference>
<gene>
    <name evidence="2" type="ORF">WCD41_10005</name>
</gene>
<dbReference type="InterPro" id="IPR036388">
    <property type="entry name" value="WH-like_DNA-bd_sf"/>
</dbReference>
<dbReference type="Gene3D" id="1.10.10.10">
    <property type="entry name" value="Winged helix-like DNA-binding domain superfamily/Winged helix DNA-binding domain"/>
    <property type="match status" value="1"/>
</dbReference>
<dbReference type="EMBL" id="JBBEGL010000002">
    <property type="protein sequence ID" value="MEJ2886782.1"/>
    <property type="molecule type" value="Genomic_DNA"/>
</dbReference>
<reference evidence="2 3" key="1">
    <citation type="submission" date="2024-03" db="EMBL/GenBank/DDBJ databases">
        <title>Actinomycetospora sp. OC33-EN06, a novel actinomycete isolated from wild orchid (Aerides multiflora).</title>
        <authorList>
            <person name="Suriyachadkun C."/>
        </authorList>
    </citation>
    <scope>NUCLEOTIDE SEQUENCE [LARGE SCALE GENOMIC DNA]</scope>
    <source>
        <strain evidence="2 3">OC33-EN06</strain>
    </source>
</reference>
<dbReference type="SUPFAM" id="SSF46785">
    <property type="entry name" value="Winged helix' DNA-binding domain"/>
    <property type="match status" value="1"/>
</dbReference>
<dbReference type="SMART" id="SM00347">
    <property type="entry name" value="HTH_MARR"/>
    <property type="match status" value="1"/>
</dbReference>
<proteinExistence type="predicted"/>
<evidence type="ECO:0000259" key="1">
    <source>
        <dbReference type="PROSITE" id="PS50995"/>
    </source>
</evidence>
<evidence type="ECO:0000313" key="3">
    <source>
        <dbReference type="Proteomes" id="UP001370100"/>
    </source>
</evidence>
<dbReference type="Pfam" id="PF12802">
    <property type="entry name" value="MarR_2"/>
    <property type="match status" value="1"/>
</dbReference>
<dbReference type="Proteomes" id="UP001370100">
    <property type="component" value="Unassembled WGS sequence"/>
</dbReference>
<keyword evidence="3" id="KW-1185">Reference proteome</keyword>
<dbReference type="InterPro" id="IPR036390">
    <property type="entry name" value="WH_DNA-bd_sf"/>
</dbReference>
<dbReference type="InterPro" id="IPR000835">
    <property type="entry name" value="HTH_MarR-typ"/>
</dbReference>
<accession>A0ABU8N312</accession>
<dbReference type="PANTHER" id="PTHR33164:SF99">
    <property type="entry name" value="MARR FAMILY REGULATORY PROTEIN"/>
    <property type="match status" value="1"/>
</dbReference>
<sequence>MSGGELALRLLGAFRDLVDAMHAELARRGHPDVRPGHGFALQAIAPGPVTGSELAARLGVTKQAAGRTVDVLAGRGYVERADDPADARRRLVVLTPRGRELLALSGEILERLRSEGATAVGPERFAAFEDGLRALTDGGGGPFAAAGWFVSS</sequence>
<organism evidence="2 3">
    <name type="scientific">Actinomycetospora aeridis</name>
    <dbReference type="NCBI Taxonomy" id="3129231"/>
    <lineage>
        <taxon>Bacteria</taxon>
        <taxon>Bacillati</taxon>
        <taxon>Actinomycetota</taxon>
        <taxon>Actinomycetes</taxon>
        <taxon>Pseudonocardiales</taxon>
        <taxon>Pseudonocardiaceae</taxon>
        <taxon>Actinomycetospora</taxon>
    </lineage>
</organism>
<dbReference type="RefSeq" id="WP_337713244.1">
    <property type="nucleotide sequence ID" value="NZ_JBBEGL010000002.1"/>
</dbReference>
<dbReference type="PANTHER" id="PTHR33164">
    <property type="entry name" value="TRANSCRIPTIONAL REGULATOR, MARR FAMILY"/>
    <property type="match status" value="1"/>
</dbReference>
<feature type="domain" description="HTH marR-type" evidence="1">
    <location>
        <begin position="3"/>
        <end position="137"/>
    </location>
</feature>
<dbReference type="PROSITE" id="PS50995">
    <property type="entry name" value="HTH_MARR_2"/>
    <property type="match status" value="1"/>
</dbReference>
<name>A0ABU8N312_9PSEU</name>
<protein>
    <submittedName>
        <fullName evidence="2">MarR family transcriptional regulator</fullName>
    </submittedName>
</protein>
<evidence type="ECO:0000313" key="2">
    <source>
        <dbReference type="EMBL" id="MEJ2886782.1"/>
    </source>
</evidence>
<dbReference type="InterPro" id="IPR039422">
    <property type="entry name" value="MarR/SlyA-like"/>
</dbReference>